<accession>A0A835YM91</accession>
<name>A0A835YM91_9CHLO</name>
<evidence type="ECO:0000313" key="3">
    <source>
        <dbReference type="Proteomes" id="UP000612055"/>
    </source>
</evidence>
<dbReference type="PANTHER" id="PTHR20961">
    <property type="entry name" value="GLYCOSYLTRANSFERASE"/>
    <property type="match status" value="1"/>
</dbReference>
<proteinExistence type="predicted"/>
<dbReference type="EMBL" id="JAEHOE010000004">
    <property type="protein sequence ID" value="KAG2500269.1"/>
    <property type="molecule type" value="Genomic_DNA"/>
</dbReference>
<dbReference type="InterPro" id="IPR007657">
    <property type="entry name" value="Glycosyltransferase_61"/>
</dbReference>
<evidence type="ECO:0000256" key="1">
    <source>
        <dbReference type="SAM" id="MobiDB-lite"/>
    </source>
</evidence>
<organism evidence="2 3">
    <name type="scientific">Edaphochlamys debaryana</name>
    <dbReference type="NCBI Taxonomy" id="47281"/>
    <lineage>
        <taxon>Eukaryota</taxon>
        <taxon>Viridiplantae</taxon>
        <taxon>Chlorophyta</taxon>
        <taxon>core chlorophytes</taxon>
        <taxon>Chlorophyceae</taxon>
        <taxon>CS clade</taxon>
        <taxon>Chlamydomonadales</taxon>
        <taxon>Chlamydomonadales incertae sedis</taxon>
        <taxon>Edaphochlamys</taxon>
    </lineage>
</organism>
<dbReference type="PANTHER" id="PTHR20961:SF124">
    <property type="entry name" value="GLYCOSYLTRANSFERASE"/>
    <property type="match status" value="1"/>
</dbReference>
<protein>
    <submittedName>
        <fullName evidence="2">Uncharacterized protein</fullName>
    </submittedName>
</protein>
<dbReference type="GO" id="GO:0016757">
    <property type="term" value="F:glycosyltransferase activity"/>
    <property type="evidence" value="ECO:0007669"/>
    <property type="project" value="InterPro"/>
</dbReference>
<gene>
    <name evidence="2" type="ORF">HYH03_001847</name>
</gene>
<dbReference type="Proteomes" id="UP000612055">
    <property type="component" value="Unassembled WGS sequence"/>
</dbReference>
<reference evidence="2" key="1">
    <citation type="journal article" date="2020" name="bioRxiv">
        <title>Comparative genomics of Chlamydomonas.</title>
        <authorList>
            <person name="Craig R.J."/>
            <person name="Hasan A.R."/>
            <person name="Ness R.W."/>
            <person name="Keightley P.D."/>
        </authorList>
    </citation>
    <scope>NUCLEOTIDE SEQUENCE</scope>
    <source>
        <strain evidence="2">CCAP 11/70</strain>
    </source>
</reference>
<dbReference type="AlphaFoldDB" id="A0A835YM91"/>
<feature type="region of interest" description="Disordered" evidence="1">
    <location>
        <begin position="103"/>
        <end position="151"/>
    </location>
</feature>
<keyword evidence="3" id="KW-1185">Reference proteome</keyword>
<sequence>MVHRATVGHGIGMNLTLVMALPQSLALARFQRLLLAPYTKFGVTTLAEVGRLDHLGRPVDWSHEGRHVNCFKQMALCRWEGGRSHRGAPVAAVGARVVGWLTDPTRGGPLPPDPLGFGGWRRVPGYEDSPAPRPPLTGAKPRRWSKQQLSEAARRSLEAELRAAEELAAAREPEPPGPPKLRVLIERRSGMTRILRNLEELLRACEEADEAGFAHGPFRGIACRAHGFASAGQRGSGGTDAAALRANAAAVRSAHVLFALHGAGQTNAFFMGQHSAGPSALVDVRPCGLGTGVASWPDSYAPALHQRSGDAVRVFALNVEHPAQCLPPDYMVAVRNGTLDARYVTSNPASQLRDQHVALRADQFLQVLAHAASLMANRTAFQGARDAGRLHAYALPDEDGGLQFGPLGLENPKRFFWARANNVTLPEDGSGGAGRNKGGDQFIGWELAAFAAGFKGGRR</sequence>
<comment type="caution">
    <text evidence="2">The sequence shown here is derived from an EMBL/GenBank/DDBJ whole genome shotgun (WGS) entry which is preliminary data.</text>
</comment>
<evidence type="ECO:0000313" key="2">
    <source>
        <dbReference type="EMBL" id="KAG2500269.1"/>
    </source>
</evidence>